<organism evidence="2 3">
    <name type="scientific">Mytilus galloprovincialis</name>
    <name type="common">Mediterranean mussel</name>
    <dbReference type="NCBI Taxonomy" id="29158"/>
    <lineage>
        <taxon>Eukaryota</taxon>
        <taxon>Metazoa</taxon>
        <taxon>Spiralia</taxon>
        <taxon>Lophotrochozoa</taxon>
        <taxon>Mollusca</taxon>
        <taxon>Bivalvia</taxon>
        <taxon>Autobranchia</taxon>
        <taxon>Pteriomorphia</taxon>
        <taxon>Mytilida</taxon>
        <taxon>Mytiloidea</taxon>
        <taxon>Mytilidae</taxon>
        <taxon>Mytilinae</taxon>
        <taxon>Mytilus</taxon>
    </lineage>
</organism>
<evidence type="ECO:0000259" key="1">
    <source>
        <dbReference type="Pfam" id="PF17517"/>
    </source>
</evidence>
<dbReference type="PANTHER" id="PTHR46534:SF1">
    <property type="entry name" value="IGGFC-BINDING PROTEIN N-TERMINAL DOMAIN-CONTAINING PROTEIN"/>
    <property type="match status" value="1"/>
</dbReference>
<feature type="domain" description="IgGFc-binding protein N-terminal" evidence="1">
    <location>
        <begin position="144"/>
        <end position="445"/>
    </location>
</feature>
<protein>
    <recommendedName>
        <fullName evidence="1">IgGFc-binding protein N-terminal domain-containing protein</fullName>
    </recommendedName>
</protein>
<dbReference type="Pfam" id="PF17517">
    <property type="entry name" value="IgGFc_binding"/>
    <property type="match status" value="1"/>
</dbReference>
<evidence type="ECO:0000313" key="2">
    <source>
        <dbReference type="EMBL" id="VDI18209.1"/>
    </source>
</evidence>
<dbReference type="Proteomes" id="UP000596742">
    <property type="component" value="Unassembled WGS sequence"/>
</dbReference>
<dbReference type="PANTHER" id="PTHR46534">
    <property type="entry name" value="IGGFC_BINDING DOMAIN-CONTAINING PROTEIN"/>
    <property type="match status" value="1"/>
</dbReference>
<evidence type="ECO:0000313" key="3">
    <source>
        <dbReference type="Proteomes" id="UP000596742"/>
    </source>
</evidence>
<dbReference type="AlphaFoldDB" id="A0A8B6DF77"/>
<sequence>MASRMGYTGKFSSYSQRSRGVAALFKNYFEFKINKGVVDINDKRVYDNQAPWMDFYLGFLDNNGPNGYVQLNIVANDSGSCIMNIPFFNISETIAINGSSKNIYNISKDIEMNITGIEMKGVKVSCDIDVSIYAMNYYMAYSEGYLAIPYKSLGRRYIAATYSNINFTIIMLNNVSVGVVCTENNTTVTLFLKIKNGVLYFGGHAYQSNDSLTVNLNVYETFYFSNTHDLSGTIITSTKPVAVVSGGDISINKSSQYTDYTTEMILPSEQLGKDFVVPLLYDSFCLYRVLADDDAIVTIQNSTSRNTKTLVKGEFLEISNFTTSTVESSTGVLVQLYCAKLYSTCNYAMTTVPSIQHFKTSYQFAVVSNYPLDRFPPDNFFITIIITADDKHDLILDGVKGIMFNEKSTIKLAGKKYSILSHELDVGIHEMHHADSVPFGLIVYGRNPLDGYAYPAGLKLNPQ</sequence>
<comment type="caution">
    <text evidence="2">The sequence shown here is derived from an EMBL/GenBank/DDBJ whole genome shotgun (WGS) entry which is preliminary data.</text>
</comment>
<keyword evidence="3" id="KW-1185">Reference proteome</keyword>
<reference evidence="2" key="1">
    <citation type="submission" date="2018-11" db="EMBL/GenBank/DDBJ databases">
        <authorList>
            <person name="Alioto T."/>
            <person name="Alioto T."/>
        </authorList>
    </citation>
    <scope>NUCLEOTIDE SEQUENCE</scope>
</reference>
<gene>
    <name evidence="2" type="ORF">MGAL_10B065384</name>
</gene>
<dbReference type="EMBL" id="UYJE01003304">
    <property type="protein sequence ID" value="VDI18209.1"/>
    <property type="molecule type" value="Genomic_DNA"/>
</dbReference>
<dbReference type="OrthoDB" id="10005154at2759"/>
<accession>A0A8B6DF77</accession>
<dbReference type="InterPro" id="IPR035234">
    <property type="entry name" value="IgGFc-bd_N"/>
</dbReference>
<name>A0A8B6DF77_MYTGA</name>
<proteinExistence type="predicted"/>